<proteinExistence type="inferred from homology"/>
<keyword evidence="3" id="KW-0274">FAD</keyword>
<dbReference type="PRINTS" id="PR00370">
    <property type="entry name" value="FMOXYGENASE"/>
</dbReference>
<dbReference type="Pfam" id="PF00743">
    <property type="entry name" value="FMO-like"/>
    <property type="match status" value="1"/>
</dbReference>
<dbReference type="EMBL" id="CAXAMM010001195">
    <property type="protein sequence ID" value="CAK8990937.1"/>
    <property type="molecule type" value="Genomic_DNA"/>
</dbReference>
<dbReference type="Gene3D" id="3.50.50.60">
    <property type="entry name" value="FAD/NAD(P)-binding domain"/>
    <property type="match status" value="1"/>
</dbReference>
<evidence type="ECO:0000256" key="4">
    <source>
        <dbReference type="ARBA" id="ARBA00022857"/>
    </source>
</evidence>
<evidence type="ECO:0000256" key="2">
    <source>
        <dbReference type="ARBA" id="ARBA00022630"/>
    </source>
</evidence>
<protein>
    <submittedName>
        <fullName evidence="6">Flavin-containing monooxygenase 5 (FMO 5) (Dimethylaniline monooxygenase [N-oxide-forming] 5) (Dimethylaniline oxidase 5) (Hepatic flavin-containing monooxygenase 5) (NAPDH oxidase)</fullName>
    </submittedName>
</protein>
<gene>
    <name evidence="6" type="ORF">SCF082_LOCUS2444</name>
</gene>
<keyword evidence="7" id="KW-1185">Reference proteome</keyword>
<keyword evidence="4" id="KW-0521">NADP</keyword>
<organism evidence="6 7">
    <name type="scientific">Durusdinium trenchii</name>
    <dbReference type="NCBI Taxonomy" id="1381693"/>
    <lineage>
        <taxon>Eukaryota</taxon>
        <taxon>Sar</taxon>
        <taxon>Alveolata</taxon>
        <taxon>Dinophyceae</taxon>
        <taxon>Suessiales</taxon>
        <taxon>Symbiodiniaceae</taxon>
        <taxon>Durusdinium</taxon>
    </lineage>
</organism>
<evidence type="ECO:0000313" key="7">
    <source>
        <dbReference type="Proteomes" id="UP001642464"/>
    </source>
</evidence>
<feature type="non-terminal residue" evidence="6">
    <location>
        <position position="494"/>
    </location>
</feature>
<keyword evidence="5" id="KW-0560">Oxidoreductase</keyword>
<keyword evidence="6" id="KW-0503">Monooxygenase</keyword>
<evidence type="ECO:0000256" key="3">
    <source>
        <dbReference type="ARBA" id="ARBA00022827"/>
    </source>
</evidence>
<dbReference type="InterPro" id="IPR000960">
    <property type="entry name" value="Flavin_mOase"/>
</dbReference>
<dbReference type="SUPFAM" id="SSF51905">
    <property type="entry name" value="FAD/NAD(P)-binding domain"/>
    <property type="match status" value="3"/>
</dbReference>
<reference evidence="6 7" key="1">
    <citation type="submission" date="2024-02" db="EMBL/GenBank/DDBJ databases">
        <authorList>
            <person name="Chen Y."/>
            <person name="Shah S."/>
            <person name="Dougan E. K."/>
            <person name="Thang M."/>
            <person name="Chan C."/>
        </authorList>
    </citation>
    <scope>NUCLEOTIDE SEQUENCE [LARGE SCALE GENOMIC DNA]</scope>
</reference>
<sequence length="494" mass="54615">MHVVVVGAGSVGLTAVKWCLERGLEVTAFDRNDGCGGVWRQKAPPTHSPAYDSLFTNSSAKLMNLSDFAFPFKTSTAFPKHGEILRYFTAYMEHFGLEKWIHWNHTVSGIRKDEASGKWLVHTSHSEVGEEQDWEFDAVLVCTGKLWDPQLPDWVPQAKAVGIDVVHSKEYRNPAPYRGKRVVVVGVGNSALDIALELSLHDDVEVCISCRRGTTVIPTQDSGGNPVDVKLGSRWFQNMLPQKLRMLYILSLVQSVNAEFRRAGLPEPPTGLFGPQSPTSNLKQSQAFLRQLRKGRIKFVAGCAGVNAEGSVTLLDGSTVPADAVICCTGYRLRLDHLLHQDLSDDIMQQSSWDKDLSRSVSWLRLFKHIMYPRDPSLMFLGFITSFGNETCIGEMQARWATAVLAGLIPTPRPEVVQADLDTLEQFLARTKPSVSGFVRYVKYMDSLSEELGCKPYLGALVDPCAPLASAQLVGKVYFGPLTPAQFRLTGLDA</sequence>
<dbReference type="InterPro" id="IPR036188">
    <property type="entry name" value="FAD/NAD-bd_sf"/>
</dbReference>
<comment type="similarity">
    <text evidence="1">Belongs to the FMO family.</text>
</comment>
<dbReference type="InterPro" id="IPR050346">
    <property type="entry name" value="FMO-like"/>
</dbReference>
<name>A0ABP0HM16_9DINO</name>
<dbReference type="GO" id="GO:0004497">
    <property type="term" value="F:monooxygenase activity"/>
    <property type="evidence" value="ECO:0007669"/>
    <property type="project" value="UniProtKB-KW"/>
</dbReference>
<comment type="caution">
    <text evidence="6">The sequence shown here is derived from an EMBL/GenBank/DDBJ whole genome shotgun (WGS) entry which is preliminary data.</text>
</comment>
<evidence type="ECO:0000256" key="5">
    <source>
        <dbReference type="ARBA" id="ARBA00023002"/>
    </source>
</evidence>
<dbReference type="PANTHER" id="PTHR23023">
    <property type="entry name" value="DIMETHYLANILINE MONOOXYGENASE"/>
    <property type="match status" value="1"/>
</dbReference>
<keyword evidence="2" id="KW-0285">Flavoprotein</keyword>
<accession>A0ABP0HM16</accession>
<dbReference type="InterPro" id="IPR020946">
    <property type="entry name" value="Flavin_mOase-like"/>
</dbReference>
<evidence type="ECO:0000313" key="6">
    <source>
        <dbReference type="EMBL" id="CAK8990937.1"/>
    </source>
</evidence>
<dbReference type="PIRSF" id="PIRSF000332">
    <property type="entry name" value="FMO"/>
    <property type="match status" value="1"/>
</dbReference>
<evidence type="ECO:0000256" key="1">
    <source>
        <dbReference type="ARBA" id="ARBA00009183"/>
    </source>
</evidence>
<dbReference type="Proteomes" id="UP001642464">
    <property type="component" value="Unassembled WGS sequence"/>
</dbReference>